<feature type="region of interest" description="Disordered" evidence="5">
    <location>
        <begin position="1"/>
        <end position="21"/>
    </location>
</feature>
<dbReference type="PANTHER" id="PTHR28657">
    <property type="entry name" value="INDOLEAMINE 2,3-DIOXYGENASE"/>
    <property type="match status" value="1"/>
</dbReference>
<feature type="compositionally biased region" description="Polar residues" evidence="5">
    <location>
        <begin position="1"/>
        <end position="13"/>
    </location>
</feature>
<dbReference type="FunFam" id="1.20.58.480:FF:000006">
    <property type="entry name" value="Related to BNA2-tryptophan 2,3-dioxygenase"/>
    <property type="match status" value="1"/>
</dbReference>
<accession>G7DXD8</accession>
<evidence type="ECO:0000313" key="6">
    <source>
        <dbReference type="EMBL" id="GAA95248.1"/>
    </source>
</evidence>
<gene>
    <name evidence="6" type="primary">Mo01904</name>
    <name evidence="6" type="ORF">E5Q_01904</name>
</gene>
<dbReference type="GO" id="GO:0046872">
    <property type="term" value="F:metal ion binding"/>
    <property type="evidence" value="ECO:0007669"/>
    <property type="project" value="UniProtKB-KW"/>
</dbReference>
<dbReference type="PANTHER" id="PTHR28657:SF5">
    <property type="entry name" value="INDOLEAMINE 2,3-DIOXYGENASE"/>
    <property type="match status" value="1"/>
</dbReference>
<dbReference type="GO" id="GO:0034354">
    <property type="term" value="P:'de novo' NAD+ biosynthetic process from L-tryptophan"/>
    <property type="evidence" value="ECO:0007669"/>
    <property type="project" value="TreeGrafter"/>
</dbReference>
<keyword evidence="2 4" id="KW-0479">Metal-binding</keyword>
<keyword evidence="3 4" id="KW-0408">Iron</keyword>
<dbReference type="EMBL" id="BABT02000061">
    <property type="protein sequence ID" value="GAA95248.1"/>
    <property type="molecule type" value="Genomic_DNA"/>
</dbReference>
<feature type="compositionally biased region" description="Polar residues" evidence="5">
    <location>
        <begin position="105"/>
        <end position="117"/>
    </location>
</feature>
<dbReference type="OrthoDB" id="540174at2759"/>
<evidence type="ECO:0008006" key="8">
    <source>
        <dbReference type="Google" id="ProtNLM"/>
    </source>
</evidence>
<dbReference type="STRING" id="764103.G7DXD8"/>
<evidence type="ECO:0000256" key="1">
    <source>
        <dbReference type="ARBA" id="ARBA00007119"/>
    </source>
</evidence>
<proteinExistence type="inferred from homology"/>
<dbReference type="Pfam" id="PF01231">
    <property type="entry name" value="IDO"/>
    <property type="match status" value="1"/>
</dbReference>
<evidence type="ECO:0000256" key="4">
    <source>
        <dbReference type="PIRSR" id="PIRSR600898-1"/>
    </source>
</evidence>
<dbReference type="SUPFAM" id="SSF140959">
    <property type="entry name" value="Indolic compounds 2,3-dioxygenase-like"/>
    <property type="match status" value="1"/>
</dbReference>
<keyword evidence="7" id="KW-1185">Reference proteome</keyword>
<dbReference type="InterPro" id="IPR000898">
    <property type="entry name" value="Indolamine_dOase"/>
</dbReference>
<dbReference type="GO" id="GO:0005737">
    <property type="term" value="C:cytoplasm"/>
    <property type="evidence" value="ECO:0007669"/>
    <property type="project" value="TreeGrafter"/>
</dbReference>
<dbReference type="Gene3D" id="1.20.58.480">
    <property type="match status" value="1"/>
</dbReference>
<name>G7DXD8_MIXOS</name>
<dbReference type="OMA" id="HVLAWIM"/>
<dbReference type="eggNOG" id="ENOG502QV6W">
    <property type="taxonomic scope" value="Eukaryota"/>
</dbReference>
<dbReference type="GO" id="GO:0020037">
    <property type="term" value="F:heme binding"/>
    <property type="evidence" value="ECO:0007669"/>
    <property type="project" value="InterPro"/>
</dbReference>
<reference evidence="6 7" key="2">
    <citation type="journal article" date="2012" name="Open Biol.">
        <title>Characteristics of nucleosomes and linker DNA regions on the genome of the basidiomycete Mixia osmundae revealed by mono- and dinucleosome mapping.</title>
        <authorList>
            <person name="Nishida H."/>
            <person name="Kondo S."/>
            <person name="Matsumoto T."/>
            <person name="Suzuki Y."/>
            <person name="Yoshikawa H."/>
            <person name="Taylor T.D."/>
            <person name="Sugiyama J."/>
        </authorList>
    </citation>
    <scope>NUCLEOTIDE SEQUENCE [LARGE SCALE GENOMIC DNA]</scope>
    <source>
        <strain evidence="7">CBS 9802 / IAM 14324 / JCM 22182 / KY 12970</strain>
    </source>
</reference>
<evidence type="ECO:0000256" key="5">
    <source>
        <dbReference type="SAM" id="MobiDB-lite"/>
    </source>
</evidence>
<keyword evidence="4" id="KW-0349">Heme</keyword>
<evidence type="ECO:0000256" key="3">
    <source>
        <dbReference type="ARBA" id="ARBA00023004"/>
    </source>
</evidence>
<dbReference type="RefSeq" id="XP_014569743.1">
    <property type="nucleotide sequence ID" value="XM_014714257.1"/>
</dbReference>
<dbReference type="HOGENOM" id="CLU_010089_2_0_1"/>
<dbReference type="GO" id="GO:0019441">
    <property type="term" value="P:L-tryptophan catabolic process to kynurenine"/>
    <property type="evidence" value="ECO:0007669"/>
    <property type="project" value="InterPro"/>
</dbReference>
<dbReference type="InParanoid" id="G7DXD8"/>
<feature type="region of interest" description="Disordered" evidence="5">
    <location>
        <begin position="85"/>
        <end position="117"/>
    </location>
</feature>
<organism evidence="6 7">
    <name type="scientific">Mixia osmundae (strain CBS 9802 / IAM 14324 / JCM 22182 / KY 12970)</name>
    <dbReference type="NCBI Taxonomy" id="764103"/>
    <lineage>
        <taxon>Eukaryota</taxon>
        <taxon>Fungi</taxon>
        <taxon>Dikarya</taxon>
        <taxon>Basidiomycota</taxon>
        <taxon>Pucciniomycotina</taxon>
        <taxon>Mixiomycetes</taxon>
        <taxon>Mixiales</taxon>
        <taxon>Mixiaceae</taxon>
        <taxon>Mixia</taxon>
    </lineage>
</organism>
<dbReference type="Proteomes" id="UP000009131">
    <property type="component" value="Unassembled WGS sequence"/>
</dbReference>
<feature type="region of interest" description="Disordered" evidence="5">
    <location>
        <begin position="37"/>
        <end position="66"/>
    </location>
</feature>
<sequence length="542" mass="60017">MTGTSIAPTASLRTHSHDDTSSADTFAARFAASKRSRRASMAAMTQAMPAHHATSPPLGSGGLHTVRDLPETHYLAAQHADLRALPQASTSKTPYGPSTPDVRSRWSTRPDTSSTASADFDVDVRSGFLPPQEPIQRLLGELEDWELALDAREGMRYGGAAFSIEAAEAWRTGIRSMPVLSVTNLSTLPLLRRAHVVLSFLGHAYIHSTFPSGNVVPASIAVPWVEVSERLDMPPILTYADTVLWNWRFKDPSRGWQADNFEISQTFTGSKDEEHFFLTSLLCELRGVPALRLMSHCLDEAWLGDAVAKTRITRNLDDLVTIVESISQTIIDVRTDCAPHAFYFEIRPWFVGGLWTYEGVQSHLGLREVREYGGPSAGQSSLIHSLDVFLGVDHSARPEPVIQRLNAASRPPPADKESTFMHRMAFYMPQHHRQFLSHLQSHPRSVRELALADMIDPASADLRKSYDRVVQSLKGLRSAHMNIVTLYIITQSRALPPPGSKLLPPPVVAKAEQELKGTGGTELVRFLKMCRDRTVEALLIKQ</sequence>
<dbReference type="InterPro" id="IPR037217">
    <property type="entry name" value="Trp/Indoleamine_2_3_dOase-like"/>
</dbReference>
<protein>
    <recommendedName>
        <fullName evidence="8">Indoleamine 2,3-dioxygenase</fullName>
    </recommendedName>
</protein>
<evidence type="ECO:0000256" key="2">
    <source>
        <dbReference type="ARBA" id="ARBA00022723"/>
    </source>
</evidence>
<evidence type="ECO:0000313" key="7">
    <source>
        <dbReference type="Proteomes" id="UP000009131"/>
    </source>
</evidence>
<dbReference type="AlphaFoldDB" id="G7DXD8"/>
<dbReference type="GO" id="GO:0033754">
    <property type="term" value="F:indoleamine 2,3-dioxygenase activity"/>
    <property type="evidence" value="ECO:0007669"/>
    <property type="project" value="TreeGrafter"/>
</dbReference>
<comment type="similarity">
    <text evidence="1">Belongs to the indoleamine 2,3-dioxygenase family.</text>
</comment>
<reference evidence="6 7" key="1">
    <citation type="journal article" date="2011" name="J. Gen. Appl. Microbiol.">
        <title>Draft genome sequencing of the enigmatic basidiomycete Mixia osmundae.</title>
        <authorList>
            <person name="Nishida H."/>
            <person name="Nagatsuka Y."/>
            <person name="Sugiyama J."/>
        </authorList>
    </citation>
    <scope>NUCLEOTIDE SEQUENCE [LARGE SCALE GENOMIC DNA]</scope>
    <source>
        <strain evidence="7">CBS 9802 / IAM 14324 / JCM 22182 / KY 12970</strain>
    </source>
</reference>
<feature type="binding site" description="proximal binding residue" evidence="4">
    <location>
        <position position="480"/>
    </location>
    <ligand>
        <name>heme b</name>
        <dbReference type="ChEBI" id="CHEBI:60344"/>
    </ligand>
    <ligandPart>
        <name>Fe</name>
        <dbReference type="ChEBI" id="CHEBI:18248"/>
    </ligandPart>
</feature>
<feature type="compositionally biased region" description="Low complexity" evidence="5">
    <location>
        <begin position="39"/>
        <end position="48"/>
    </location>
</feature>
<comment type="caution">
    <text evidence="6">The sequence shown here is derived from an EMBL/GenBank/DDBJ whole genome shotgun (WGS) entry which is preliminary data.</text>
</comment>